<dbReference type="GO" id="GO:0004418">
    <property type="term" value="F:hydroxymethylbilane synthase activity"/>
    <property type="evidence" value="ECO:0007669"/>
    <property type="project" value="UniProtKB-UniRule"/>
</dbReference>
<evidence type="ECO:0000256" key="8">
    <source>
        <dbReference type="ARBA" id="ARBA00048169"/>
    </source>
</evidence>
<dbReference type="PANTHER" id="PTHR11557">
    <property type="entry name" value="PORPHOBILINOGEN DEAMINASE"/>
    <property type="match status" value="1"/>
</dbReference>
<dbReference type="Gene3D" id="3.40.190.10">
    <property type="entry name" value="Periplasmic binding protein-like II"/>
    <property type="match status" value="2"/>
</dbReference>
<dbReference type="GO" id="GO:0006783">
    <property type="term" value="P:heme biosynthetic process"/>
    <property type="evidence" value="ECO:0007669"/>
    <property type="project" value="TreeGrafter"/>
</dbReference>
<dbReference type="GO" id="GO:0005737">
    <property type="term" value="C:cytoplasm"/>
    <property type="evidence" value="ECO:0007669"/>
    <property type="project" value="UniProtKB-UniRule"/>
</dbReference>
<dbReference type="InterPro" id="IPR022417">
    <property type="entry name" value="Porphobilin_deaminase_N"/>
</dbReference>
<dbReference type="SUPFAM" id="SSF53850">
    <property type="entry name" value="Periplasmic binding protein-like II"/>
    <property type="match status" value="1"/>
</dbReference>
<evidence type="ECO:0000313" key="13">
    <source>
        <dbReference type="Proteomes" id="UP000630353"/>
    </source>
</evidence>
<dbReference type="InterPro" id="IPR036803">
    <property type="entry name" value="Porphobilinogen_deaminase_C_sf"/>
</dbReference>
<evidence type="ECO:0000256" key="1">
    <source>
        <dbReference type="ARBA" id="ARBA00001916"/>
    </source>
</evidence>
<dbReference type="InterPro" id="IPR000860">
    <property type="entry name" value="HemC"/>
</dbReference>
<evidence type="ECO:0000256" key="9">
    <source>
        <dbReference type="NCBIfam" id="TIGR00212"/>
    </source>
</evidence>
<dbReference type="InterPro" id="IPR022418">
    <property type="entry name" value="Porphobilinogen_deaminase_C"/>
</dbReference>
<comment type="pathway">
    <text evidence="3">Porphyrin-containing compound metabolism; protoporphyrin-IX biosynthesis; coproporphyrinogen-III from 5-aminolevulinate: step 2/4.</text>
</comment>
<dbReference type="FunFam" id="3.40.190.10:FF:000005">
    <property type="entry name" value="Porphobilinogen deaminase"/>
    <property type="match status" value="1"/>
</dbReference>
<reference evidence="12" key="2">
    <citation type="submission" date="2020-09" db="EMBL/GenBank/DDBJ databases">
        <authorList>
            <person name="Sun Q."/>
            <person name="Kim S."/>
        </authorList>
    </citation>
    <scope>NUCLEOTIDE SEQUENCE</scope>
    <source>
        <strain evidence="12">KCTC 42651</strain>
    </source>
</reference>
<name>A0A918XTN3_9PROT</name>
<dbReference type="PIRSF" id="PIRSF001438">
    <property type="entry name" value="4pyrrol_synth_OHMeBilane_synth"/>
    <property type="match status" value="1"/>
</dbReference>
<feature type="domain" description="Porphobilinogen deaminase N-terminal" evidence="10">
    <location>
        <begin position="1"/>
        <end position="199"/>
    </location>
</feature>
<evidence type="ECO:0000259" key="11">
    <source>
        <dbReference type="Pfam" id="PF03900"/>
    </source>
</evidence>
<comment type="caution">
    <text evidence="12">The sequence shown here is derived from an EMBL/GenBank/DDBJ whole genome shotgun (WGS) entry which is preliminary data.</text>
</comment>
<dbReference type="EMBL" id="BMZS01000008">
    <property type="protein sequence ID" value="GHD55230.1"/>
    <property type="molecule type" value="Genomic_DNA"/>
</dbReference>
<evidence type="ECO:0000256" key="2">
    <source>
        <dbReference type="ARBA" id="ARBA00002869"/>
    </source>
</evidence>
<comment type="function">
    <text evidence="2">Tetrapolymerization of the monopyrrole PBG into the hydroxymethylbilane pre-uroporphyrinogen in several discrete steps.</text>
</comment>
<dbReference type="PROSITE" id="PS00533">
    <property type="entry name" value="PORPHOBILINOGEN_DEAM"/>
    <property type="match status" value="1"/>
</dbReference>
<comment type="similarity">
    <text evidence="4">Belongs to the HMBS family.</text>
</comment>
<keyword evidence="6" id="KW-0808">Transferase</keyword>
<sequence length="298" mass="31433">MRQTHEVRDRLIAAWPELGADGAIGIEEIKTTGDAVRDRPLADIGGKGLFIKEIEQALVAGRIDAAVHSMKDMETTMADATVLVAVLPREDPRDAWLSPVADRIEGLPDGARIGTASVRRAAQVLNRRPDLQVVLFRGNVDTRLRKLAEGEVAATFLAAAGLSRLGLLDRATRVLGVEEMLPAVAQGAIGVQSRDGSASARDAEIRRWLSALDDGPSRVRVTAERAMLAALDGSCRTPIAGHATLDGDRLTLTGLVLSPDGRHSHGAALTGGADDPEALGRDVGESILARCGRGFLAG</sequence>
<evidence type="ECO:0000259" key="10">
    <source>
        <dbReference type="Pfam" id="PF01379"/>
    </source>
</evidence>
<dbReference type="NCBIfam" id="TIGR00212">
    <property type="entry name" value="hemC"/>
    <property type="match status" value="1"/>
</dbReference>
<dbReference type="SUPFAM" id="SSF54782">
    <property type="entry name" value="Porphobilinogen deaminase (hydroxymethylbilane synthase), C-terminal domain"/>
    <property type="match status" value="1"/>
</dbReference>
<evidence type="ECO:0000256" key="4">
    <source>
        <dbReference type="ARBA" id="ARBA00005638"/>
    </source>
</evidence>
<dbReference type="PRINTS" id="PR00151">
    <property type="entry name" value="PORPHBDMNASE"/>
</dbReference>
<dbReference type="Pfam" id="PF03900">
    <property type="entry name" value="Porphobil_deamC"/>
    <property type="match status" value="1"/>
</dbReference>
<dbReference type="Pfam" id="PF01379">
    <property type="entry name" value="Porphobil_deam"/>
    <property type="match status" value="1"/>
</dbReference>
<proteinExistence type="inferred from homology"/>
<dbReference type="AlphaFoldDB" id="A0A918XTN3"/>
<dbReference type="InterPro" id="IPR022419">
    <property type="entry name" value="Porphobilin_deaminase_cofac_BS"/>
</dbReference>
<evidence type="ECO:0000256" key="5">
    <source>
        <dbReference type="ARBA" id="ARBA00011245"/>
    </source>
</evidence>
<dbReference type="EC" id="2.5.1.61" evidence="9"/>
<dbReference type="PANTHER" id="PTHR11557:SF0">
    <property type="entry name" value="PORPHOBILINOGEN DEAMINASE"/>
    <property type="match status" value="1"/>
</dbReference>
<comment type="subunit">
    <text evidence="5">Monomer.</text>
</comment>
<dbReference type="Proteomes" id="UP000630353">
    <property type="component" value="Unassembled WGS sequence"/>
</dbReference>
<dbReference type="Gene3D" id="3.30.160.40">
    <property type="entry name" value="Porphobilinogen deaminase, C-terminal domain"/>
    <property type="match status" value="1"/>
</dbReference>
<comment type="cofactor">
    <cofactor evidence="1">
        <name>dipyrromethane</name>
        <dbReference type="ChEBI" id="CHEBI:60342"/>
    </cofactor>
</comment>
<evidence type="ECO:0000256" key="6">
    <source>
        <dbReference type="ARBA" id="ARBA00022679"/>
    </source>
</evidence>
<evidence type="ECO:0000256" key="3">
    <source>
        <dbReference type="ARBA" id="ARBA00004735"/>
    </source>
</evidence>
<comment type="catalytic activity">
    <reaction evidence="8">
        <text>4 porphobilinogen + H2O = hydroxymethylbilane + 4 NH4(+)</text>
        <dbReference type="Rhea" id="RHEA:13185"/>
        <dbReference type="ChEBI" id="CHEBI:15377"/>
        <dbReference type="ChEBI" id="CHEBI:28938"/>
        <dbReference type="ChEBI" id="CHEBI:57845"/>
        <dbReference type="ChEBI" id="CHEBI:58126"/>
        <dbReference type="EC" id="2.5.1.61"/>
    </reaction>
</comment>
<reference evidence="12" key="1">
    <citation type="journal article" date="2014" name="Int. J. Syst. Evol. Microbiol.">
        <title>Complete genome sequence of Corynebacterium casei LMG S-19264T (=DSM 44701T), isolated from a smear-ripened cheese.</title>
        <authorList>
            <consortium name="US DOE Joint Genome Institute (JGI-PGF)"/>
            <person name="Walter F."/>
            <person name="Albersmeier A."/>
            <person name="Kalinowski J."/>
            <person name="Ruckert C."/>
        </authorList>
    </citation>
    <scope>NUCLEOTIDE SEQUENCE</scope>
    <source>
        <strain evidence="12">KCTC 42651</strain>
    </source>
</reference>
<keyword evidence="13" id="KW-1185">Reference proteome</keyword>
<protein>
    <recommendedName>
        <fullName evidence="9">Hydroxymethylbilane synthase</fullName>
        <ecNumber evidence="9">2.5.1.61</ecNumber>
    </recommendedName>
</protein>
<organism evidence="12 13">
    <name type="scientific">Thalassobaculum fulvum</name>
    <dbReference type="NCBI Taxonomy" id="1633335"/>
    <lineage>
        <taxon>Bacteria</taxon>
        <taxon>Pseudomonadati</taxon>
        <taxon>Pseudomonadota</taxon>
        <taxon>Alphaproteobacteria</taxon>
        <taxon>Rhodospirillales</taxon>
        <taxon>Thalassobaculaceae</taxon>
        <taxon>Thalassobaculum</taxon>
    </lineage>
</organism>
<evidence type="ECO:0000256" key="7">
    <source>
        <dbReference type="ARBA" id="ARBA00023244"/>
    </source>
</evidence>
<keyword evidence="7" id="KW-0627">Porphyrin biosynthesis</keyword>
<accession>A0A918XTN3</accession>
<gene>
    <name evidence="12" type="primary">hemC</name>
    <name evidence="12" type="ORF">GCM10017083_33850</name>
</gene>
<feature type="domain" description="Porphobilinogen deaminase C-terminal" evidence="11">
    <location>
        <begin position="220"/>
        <end position="288"/>
    </location>
</feature>
<evidence type="ECO:0000313" key="12">
    <source>
        <dbReference type="EMBL" id="GHD55230.1"/>
    </source>
</evidence>